<protein>
    <submittedName>
        <fullName evidence="16">Arabinosyltransferase domain-containing protein</fullName>
    </submittedName>
</protein>
<comment type="similarity">
    <text evidence="3">Belongs to the emb family.</text>
</comment>
<evidence type="ECO:0000259" key="14">
    <source>
        <dbReference type="Pfam" id="PF14896"/>
    </source>
</evidence>
<dbReference type="InterPro" id="IPR007680">
    <property type="entry name" value="Arabino_trans_central"/>
</dbReference>
<keyword evidence="7 12" id="KW-0812">Transmembrane</keyword>
<feature type="transmembrane region" description="Helical" evidence="12">
    <location>
        <begin position="515"/>
        <end position="532"/>
    </location>
</feature>
<evidence type="ECO:0000259" key="15">
    <source>
        <dbReference type="Pfam" id="PF17689"/>
    </source>
</evidence>
<evidence type="ECO:0000256" key="10">
    <source>
        <dbReference type="ARBA" id="ARBA00023316"/>
    </source>
</evidence>
<keyword evidence="10" id="KW-0961">Cell wall biogenesis/degradation</keyword>
<feature type="transmembrane region" description="Helical" evidence="12">
    <location>
        <begin position="174"/>
        <end position="195"/>
    </location>
</feature>
<dbReference type="InterPro" id="IPR032731">
    <property type="entry name" value="Arabino_trans_C"/>
</dbReference>
<dbReference type="Pfam" id="PF14896">
    <property type="entry name" value="Arabino_trans_C"/>
    <property type="match status" value="1"/>
</dbReference>
<keyword evidence="4" id="KW-1003">Cell membrane</keyword>
<dbReference type="Pfam" id="PF17689">
    <property type="entry name" value="Arabino_trans_N"/>
    <property type="match status" value="1"/>
</dbReference>
<evidence type="ECO:0000313" key="17">
    <source>
        <dbReference type="Proteomes" id="UP001596337"/>
    </source>
</evidence>
<feature type="domain" description="Arabinosyltransferas concanavalin like" evidence="15">
    <location>
        <begin position="18"/>
        <end position="167"/>
    </location>
</feature>
<keyword evidence="8 12" id="KW-1133">Transmembrane helix</keyword>
<feature type="transmembrane region" description="Helical" evidence="12">
    <location>
        <begin position="648"/>
        <end position="669"/>
    </location>
</feature>
<feature type="compositionally biased region" description="Low complexity" evidence="11">
    <location>
        <begin position="744"/>
        <end position="766"/>
    </location>
</feature>
<accession>A0ABW2BXN7</accession>
<feature type="transmembrane region" description="Helical" evidence="12">
    <location>
        <begin position="483"/>
        <end position="503"/>
    </location>
</feature>
<keyword evidence="6" id="KW-0808">Transferase</keyword>
<organism evidence="16 17">
    <name type="scientific">Haloechinothrix salitolerans</name>
    <dbReference type="NCBI Taxonomy" id="926830"/>
    <lineage>
        <taxon>Bacteria</taxon>
        <taxon>Bacillati</taxon>
        <taxon>Actinomycetota</taxon>
        <taxon>Actinomycetes</taxon>
        <taxon>Pseudonocardiales</taxon>
        <taxon>Pseudonocardiaceae</taxon>
        <taxon>Haloechinothrix</taxon>
    </lineage>
</organism>
<keyword evidence="17" id="KW-1185">Reference proteome</keyword>
<evidence type="ECO:0000256" key="8">
    <source>
        <dbReference type="ARBA" id="ARBA00022989"/>
    </source>
</evidence>
<feature type="transmembrane region" description="Helical" evidence="12">
    <location>
        <begin position="317"/>
        <end position="336"/>
    </location>
</feature>
<name>A0ABW2BXN7_9PSEU</name>
<feature type="domain" description="Arabinofuranosyltransferase central" evidence="13">
    <location>
        <begin position="172"/>
        <end position="630"/>
    </location>
</feature>
<comment type="caution">
    <text evidence="16">The sequence shown here is derived from an EMBL/GenBank/DDBJ whole genome shotgun (WGS) entry which is preliminary data.</text>
</comment>
<feature type="transmembrane region" description="Helical" evidence="12">
    <location>
        <begin position="610"/>
        <end position="627"/>
    </location>
</feature>
<feature type="transmembrane region" description="Helical" evidence="12">
    <location>
        <begin position="538"/>
        <end position="557"/>
    </location>
</feature>
<feature type="domain" description="Arabinosyltransferase C-terminal" evidence="14">
    <location>
        <begin position="669"/>
        <end position="1058"/>
    </location>
</feature>
<keyword evidence="9 12" id="KW-0472">Membrane</keyword>
<dbReference type="Proteomes" id="UP001596337">
    <property type="component" value="Unassembled WGS sequence"/>
</dbReference>
<evidence type="ECO:0000256" key="9">
    <source>
        <dbReference type="ARBA" id="ARBA00023136"/>
    </source>
</evidence>
<feature type="compositionally biased region" description="Acidic residues" evidence="11">
    <location>
        <begin position="729"/>
        <end position="743"/>
    </location>
</feature>
<evidence type="ECO:0000256" key="6">
    <source>
        <dbReference type="ARBA" id="ARBA00022679"/>
    </source>
</evidence>
<evidence type="ECO:0000256" key="4">
    <source>
        <dbReference type="ARBA" id="ARBA00022475"/>
    </source>
</evidence>
<feature type="region of interest" description="Disordered" evidence="11">
    <location>
        <begin position="1048"/>
        <end position="1070"/>
    </location>
</feature>
<evidence type="ECO:0000259" key="13">
    <source>
        <dbReference type="Pfam" id="PF04602"/>
    </source>
</evidence>
<feature type="region of interest" description="Disordered" evidence="11">
    <location>
        <begin position="714"/>
        <end position="788"/>
    </location>
</feature>
<sequence length="1070" mass="114317">MLATACALAIPLLPVTFDTARIEWPHAGDTSAVNAPLTGYWAQDIDVTIPCDTVKGLDDTAATRGILLSTVPRQRMDTGAGMYLRVNNGTFTTVNRGQQIVSQRLPPSGCDIGYSSTATRTVITVADTVVFDQGGDIRPRVVGIYTDISAERHPIDGLHVSITPDTRYQSAPTVWKSATTIVGALSLIGCLIAVNRLDTRFARRAPRWAPLGWWKLTGRDVTVIGALGLWVIIGPVTSDDGYILSMARVADDAGYLTNYHRWFGVAEAPFGWFYHLTEVMTWVSTAPPWIRLPSFLLAVIAWLLISREILPRLGTQVRNSAAAGWAAAAVFLVWWMPFNNGVRPEPVAAVGALLAIAAVERALVTRRLLPLCLGVLAAALTLAATPTGLIAVAPFIVAAKPLFHLLRQRARTGWVGVLTPIAAAGFAVLMVVFADQTLATVAEATRLRTQVGPSLAWFQEFSRYDLLFGGGGGAGDDSLTRRFPVLLLLLCTMTCLVVILRRGRIPGAALGPSRRLIGTVALFFVLLALTPTKWTHHFGAFAGVGAAMAALTALATSQSVLRSARNRNAFLAALLVVAALATTGPNSYWFVSQLGVPWATSAPTIGPLKVSTMLLLAAVVAAVGALVQNIRTQRPGAPPRPPERRSRALALSSASLTIVCGLFALSEFATVATAGYNQRDSYSLATANIDHLLSSSCNMSDHVLVEEDPVANVLPGYPPALQRTLPPQDAEDAEDNEDAEDTDGTTNTSTANGTTNGSANGASASNHGRDTKAAGKKPNDGATVLVEKPDEYRISTVGFHNRSVGRDDPLGAPPQGFSPELVPMWSSYDHPQGATGTLRSHWFQITEEQLSKQLVVSVAGGQGAGLSLAAEYGKRTPRGIEILERKRLPVPFDAAMSWEDSRISQNDVDSEATAVRIVATDNDLTDEGWIAVTAPRVPSLTTLTARIGANPVYMDWPTSFVYPCLRLPTTHDGISEMPAYRITAGELAAEAGWADSSAGGPLGWMELVAEESEVPSFLAGEPKQSWGQLKQIEPLEQGVPPHVVRDTEVHSGWWSPGPGPMQPDGRTPTR</sequence>
<dbReference type="RefSeq" id="WP_345401196.1">
    <property type="nucleotide sequence ID" value="NZ_BAABLA010000104.1"/>
</dbReference>
<feature type="transmembrane region" description="Helical" evidence="12">
    <location>
        <begin position="288"/>
        <end position="305"/>
    </location>
</feature>
<dbReference type="Gene3D" id="2.60.120.610">
    <property type="entry name" value="arabinofuranosyltransferase like domain"/>
    <property type="match status" value="1"/>
</dbReference>
<dbReference type="Gene3D" id="2.60.120.940">
    <property type="entry name" value="EmbC, C-terminal domain, subdomain 2"/>
    <property type="match status" value="1"/>
</dbReference>
<evidence type="ECO:0000256" key="2">
    <source>
        <dbReference type="ARBA" id="ARBA00004651"/>
    </source>
</evidence>
<dbReference type="EMBL" id="JBHSXX010000001">
    <property type="protein sequence ID" value="MFC6867643.1"/>
    <property type="molecule type" value="Genomic_DNA"/>
</dbReference>
<dbReference type="InterPro" id="IPR027451">
    <property type="entry name" value="EmbABC_dom1"/>
</dbReference>
<evidence type="ECO:0000256" key="11">
    <source>
        <dbReference type="SAM" id="MobiDB-lite"/>
    </source>
</evidence>
<reference evidence="17" key="1">
    <citation type="journal article" date="2019" name="Int. J. Syst. Evol. Microbiol.">
        <title>The Global Catalogue of Microorganisms (GCM) 10K type strain sequencing project: providing services to taxonomists for standard genome sequencing and annotation.</title>
        <authorList>
            <consortium name="The Broad Institute Genomics Platform"/>
            <consortium name="The Broad Institute Genome Sequencing Center for Infectious Disease"/>
            <person name="Wu L."/>
            <person name="Ma J."/>
        </authorList>
    </citation>
    <scope>NUCLEOTIDE SEQUENCE [LARGE SCALE GENOMIC DNA]</scope>
    <source>
        <strain evidence="17">KCTC 32255</strain>
    </source>
</reference>
<evidence type="ECO:0000256" key="12">
    <source>
        <dbReference type="SAM" id="Phobius"/>
    </source>
</evidence>
<dbReference type="InterPro" id="IPR040920">
    <property type="entry name" value="Arabino_trans_N"/>
</dbReference>
<feature type="transmembrane region" description="Helical" evidence="12">
    <location>
        <begin position="216"/>
        <end position="236"/>
    </location>
</feature>
<dbReference type="InterPro" id="IPR042486">
    <property type="entry name" value="Arabino_trans_C_2"/>
</dbReference>
<gene>
    <name evidence="16" type="ORF">ACFQGD_10825</name>
</gene>
<feature type="transmembrane region" description="Helical" evidence="12">
    <location>
        <begin position="414"/>
        <end position="434"/>
    </location>
</feature>
<feature type="transmembrane region" description="Helical" evidence="12">
    <location>
        <begin position="569"/>
        <end position="590"/>
    </location>
</feature>
<feature type="compositionally biased region" description="Basic and acidic residues" evidence="11">
    <location>
        <begin position="767"/>
        <end position="779"/>
    </location>
</feature>
<comment type="function">
    <text evidence="1">Arabinosyl transferase responsible for the polymerization of arabinose into the arabinan of arabinogalactan.</text>
</comment>
<keyword evidence="5" id="KW-0328">Glycosyltransferase</keyword>
<proteinExistence type="inferred from homology"/>
<dbReference type="Pfam" id="PF04602">
    <property type="entry name" value="Arabinose_trans"/>
    <property type="match status" value="1"/>
</dbReference>
<evidence type="ECO:0000256" key="1">
    <source>
        <dbReference type="ARBA" id="ARBA00003001"/>
    </source>
</evidence>
<evidence type="ECO:0000313" key="16">
    <source>
        <dbReference type="EMBL" id="MFC6867643.1"/>
    </source>
</evidence>
<evidence type="ECO:0000256" key="7">
    <source>
        <dbReference type="ARBA" id="ARBA00022692"/>
    </source>
</evidence>
<evidence type="ECO:0000256" key="3">
    <source>
        <dbReference type="ARBA" id="ARBA00008195"/>
    </source>
</evidence>
<comment type="subcellular location">
    <subcellularLocation>
        <location evidence="2">Cell membrane</location>
        <topology evidence="2">Multi-pass membrane protein</topology>
    </subcellularLocation>
</comment>
<feature type="transmembrane region" description="Helical" evidence="12">
    <location>
        <begin position="368"/>
        <end position="393"/>
    </location>
</feature>
<evidence type="ECO:0000256" key="5">
    <source>
        <dbReference type="ARBA" id="ARBA00022676"/>
    </source>
</evidence>